<keyword evidence="1" id="KW-0732">Signal</keyword>
<dbReference type="OrthoDB" id="2245566at2759"/>
<dbReference type="EMBL" id="DF836566">
    <property type="protein sequence ID" value="GAN09603.1"/>
    <property type="molecule type" value="Genomic_DNA"/>
</dbReference>
<gene>
    <name evidence="2" type="ORF">MAM1_0277c09133</name>
</gene>
<dbReference type="AlphaFoldDB" id="A0A0C9N4V0"/>
<evidence type="ECO:0000313" key="3">
    <source>
        <dbReference type="Proteomes" id="UP000053815"/>
    </source>
</evidence>
<name>A0A0C9N4V0_9FUNG</name>
<reference evidence="2" key="1">
    <citation type="submission" date="2014-09" db="EMBL/GenBank/DDBJ databases">
        <title>Draft genome sequence of an oleaginous Mucoromycotina fungus Mucor ambiguus NBRC6742.</title>
        <authorList>
            <person name="Takeda I."/>
            <person name="Yamane N."/>
            <person name="Morita T."/>
            <person name="Tamano K."/>
            <person name="Machida M."/>
            <person name="Baker S."/>
            <person name="Koike H."/>
        </authorList>
    </citation>
    <scope>NUCLEOTIDE SEQUENCE</scope>
    <source>
        <strain evidence="2">NBRC 6742</strain>
    </source>
</reference>
<feature type="signal peptide" evidence="1">
    <location>
        <begin position="1"/>
        <end position="20"/>
    </location>
</feature>
<keyword evidence="3" id="KW-1185">Reference proteome</keyword>
<evidence type="ECO:0000313" key="2">
    <source>
        <dbReference type="EMBL" id="GAN09603.1"/>
    </source>
</evidence>
<dbReference type="Proteomes" id="UP000053815">
    <property type="component" value="Unassembled WGS sequence"/>
</dbReference>
<accession>A0A0C9N4V0</accession>
<sequence>MKLFLRGVLFFAVLFYVVQAHQDSVVKVLENEVREEIRLATKETDFLVEKEKAKAKSCIQKGTDYLDYVKGRVADARKELKQNNNRRPSTQYSIYDIAFSVTQRLPAWVYPHTAWKEDSVTRRRRIAKVLRTSSLITRPRLTVIRDTAALWTKTSSNLLEHNYTAATEESFSSLLQSAEDFVTAATDAELMDSLFLTTGYATLEDAVTHFLTNNLQEFNNVIKSINQDFNEIVSLSGDLRRPLESVREDAIQQSKMIRDNLFANQIDKRLHHLSWHIRTELQHLSHELRELPDEDRDASSKLLRRHIADSLRTEIESLNDIKMTLSKSKSIYNHVWQNAYNELVQNPTSYGYWVDVVAEVKEAVYILGKSLTQKQQQQRAKPTKCTCGYNKH</sequence>
<organism evidence="2">
    <name type="scientific">Mucor ambiguus</name>
    <dbReference type="NCBI Taxonomy" id="91626"/>
    <lineage>
        <taxon>Eukaryota</taxon>
        <taxon>Fungi</taxon>
        <taxon>Fungi incertae sedis</taxon>
        <taxon>Mucoromycota</taxon>
        <taxon>Mucoromycotina</taxon>
        <taxon>Mucoromycetes</taxon>
        <taxon>Mucorales</taxon>
        <taxon>Mucorineae</taxon>
        <taxon>Mucoraceae</taxon>
        <taxon>Mucor</taxon>
    </lineage>
</organism>
<proteinExistence type="predicted"/>
<evidence type="ECO:0000256" key="1">
    <source>
        <dbReference type="SAM" id="SignalP"/>
    </source>
</evidence>
<feature type="chain" id="PRO_5002199954" evidence="1">
    <location>
        <begin position="21"/>
        <end position="392"/>
    </location>
</feature>
<protein>
    <submittedName>
        <fullName evidence="2">Uncharacterized protein</fullName>
    </submittedName>
</protein>